<proteinExistence type="predicted"/>
<keyword evidence="4" id="KW-1185">Reference proteome</keyword>
<comment type="caution">
    <text evidence="3">The sequence shown here is derived from an EMBL/GenBank/DDBJ whole genome shotgun (WGS) entry which is preliminary data.</text>
</comment>
<evidence type="ECO:0000259" key="2">
    <source>
        <dbReference type="Pfam" id="PF13472"/>
    </source>
</evidence>
<name>A0A444WGG3_9FLAO</name>
<keyword evidence="1" id="KW-0732">Signal</keyword>
<organism evidence="3 4">
    <name type="scientific">Flavobacterium beibuense</name>
    <dbReference type="NCBI Taxonomy" id="657326"/>
    <lineage>
        <taxon>Bacteria</taxon>
        <taxon>Pseudomonadati</taxon>
        <taxon>Bacteroidota</taxon>
        <taxon>Flavobacteriia</taxon>
        <taxon>Flavobacteriales</taxon>
        <taxon>Flavobacteriaceae</taxon>
        <taxon>Flavobacterium</taxon>
    </lineage>
</organism>
<dbReference type="SUPFAM" id="SSF52266">
    <property type="entry name" value="SGNH hydrolase"/>
    <property type="match status" value="1"/>
</dbReference>
<feature type="signal peptide" evidence="1">
    <location>
        <begin position="1"/>
        <end position="21"/>
    </location>
</feature>
<evidence type="ECO:0000313" key="3">
    <source>
        <dbReference type="EMBL" id="RYJ44953.1"/>
    </source>
</evidence>
<dbReference type="Proteomes" id="UP000289775">
    <property type="component" value="Unassembled WGS sequence"/>
</dbReference>
<reference evidence="3 4" key="1">
    <citation type="submission" date="2014-12" db="EMBL/GenBank/DDBJ databases">
        <title>Genome sequence of Flavobacterium beibuense RSKm HC5.</title>
        <authorList>
            <person name="Kim J.F."/>
            <person name="Song J.Y."/>
            <person name="Kwak M.-J."/>
            <person name="Lee S.-W."/>
        </authorList>
    </citation>
    <scope>NUCLEOTIDE SEQUENCE [LARGE SCALE GENOMIC DNA]</scope>
    <source>
        <strain evidence="3 4">RSKm HC5</strain>
    </source>
</reference>
<dbReference type="InterPro" id="IPR051532">
    <property type="entry name" value="Ester_Hydrolysis_Enzymes"/>
</dbReference>
<dbReference type="InterPro" id="IPR013830">
    <property type="entry name" value="SGNH_hydro"/>
</dbReference>
<evidence type="ECO:0000313" key="4">
    <source>
        <dbReference type="Proteomes" id="UP000289775"/>
    </source>
</evidence>
<dbReference type="EMBL" id="JUIW01000002">
    <property type="protein sequence ID" value="RYJ44953.1"/>
    <property type="molecule type" value="Genomic_DNA"/>
</dbReference>
<dbReference type="OrthoDB" id="9794725at2"/>
<dbReference type="GO" id="GO:0004622">
    <property type="term" value="F:phosphatidylcholine lysophospholipase activity"/>
    <property type="evidence" value="ECO:0007669"/>
    <property type="project" value="TreeGrafter"/>
</dbReference>
<dbReference type="AlphaFoldDB" id="A0A444WGG3"/>
<dbReference type="PANTHER" id="PTHR30383">
    <property type="entry name" value="THIOESTERASE 1/PROTEASE 1/LYSOPHOSPHOLIPASE L1"/>
    <property type="match status" value="1"/>
</dbReference>
<dbReference type="InterPro" id="IPR036514">
    <property type="entry name" value="SGNH_hydro_sf"/>
</dbReference>
<feature type="chain" id="PRO_5019494377" evidence="1">
    <location>
        <begin position="22"/>
        <end position="230"/>
    </location>
</feature>
<dbReference type="CDD" id="cd04501">
    <property type="entry name" value="SGNH_hydrolase_like_4"/>
    <property type="match status" value="1"/>
</dbReference>
<protein>
    <submittedName>
        <fullName evidence="3">Lipase-GDSL family acetylesterase</fullName>
    </submittedName>
</protein>
<dbReference type="Pfam" id="PF13472">
    <property type="entry name" value="Lipase_GDSL_2"/>
    <property type="match status" value="1"/>
</dbReference>
<dbReference type="Gene3D" id="3.40.50.1110">
    <property type="entry name" value="SGNH hydrolase"/>
    <property type="match status" value="1"/>
</dbReference>
<dbReference type="RefSeq" id="WP_129749760.1">
    <property type="nucleotide sequence ID" value="NZ_JUIW01000002.1"/>
</dbReference>
<feature type="domain" description="SGNH hydrolase-type esterase" evidence="2">
    <location>
        <begin position="49"/>
        <end position="212"/>
    </location>
</feature>
<gene>
    <name evidence="3" type="ORF">NU09_0587</name>
</gene>
<dbReference type="PANTHER" id="PTHR30383:SF5">
    <property type="entry name" value="SGNH HYDROLASE-TYPE ESTERASE DOMAIN-CONTAINING PROTEIN"/>
    <property type="match status" value="1"/>
</dbReference>
<sequence>MKKIIFLMALFVVFGFQNTNAQDWANLKKYEKENIRLGKPKAMEKRVVFMGNSITEGWLRTSPSFFEGKSYIDRGISGQTTPQMLLRFRQDVIDLEPKVVVILAGINDIAENTGPISLEQTAGNIFSMAELAKANGIKVILCSVLPASDFPWSPGKNPGPKVVKLNAMLKSYAKNNNIPYVDYYSVMVNSELGLKKELGEDGVHPNREGYAIMEPIVEKAIAKVINEKVK</sequence>
<evidence type="ECO:0000256" key="1">
    <source>
        <dbReference type="SAM" id="SignalP"/>
    </source>
</evidence>
<accession>A0A444WGG3</accession>